<name>A9UU06_MONBE</name>
<evidence type="ECO:0000313" key="3">
    <source>
        <dbReference type="Proteomes" id="UP000001357"/>
    </source>
</evidence>
<evidence type="ECO:0000256" key="1">
    <source>
        <dbReference type="SAM" id="MobiDB-lite"/>
    </source>
</evidence>
<dbReference type="RefSeq" id="XP_001744007.1">
    <property type="nucleotide sequence ID" value="XM_001743955.1"/>
</dbReference>
<dbReference type="AlphaFoldDB" id="A9UU06"/>
<proteinExistence type="predicted"/>
<sequence length="341" mass="36006">MQRALAHVGITFASLAPDPELIEALARPDVSKVVTDMVVYAARRHLRLGAARSAVTRAAAHEQPGPEDLTPTTEQHEHFLPPKRVKRVLDLAPTLAEHSVHSESAASVTMTTDNVQQDEAGRGPAANAEEDAGACSPITPPASTTTAATRVDASRNRPALNLHVPAQPNPPRNAVPPTPACSLFVDTRACLASAPTPEAGVTQACEQLAEALARNTLAVLETNLQAGQVGLEQLRETARFTIMLLGQNLNKLCADTLARAHAASSETAQAYTNLAHALPTQKARLLRNALKCMQTQLAASHPSLSAAHRAAFCNLVKVFRPAFVRADGSETAEALAVSADL</sequence>
<dbReference type="GeneID" id="5889174"/>
<dbReference type="InParanoid" id="A9UU06"/>
<dbReference type="EMBL" id="CH991545">
    <property type="protein sequence ID" value="EDQ91585.1"/>
    <property type="molecule type" value="Genomic_DNA"/>
</dbReference>
<reference evidence="2 3" key="1">
    <citation type="journal article" date="2008" name="Nature">
        <title>The genome of the choanoflagellate Monosiga brevicollis and the origin of metazoans.</title>
        <authorList>
            <consortium name="JGI Sequencing"/>
            <person name="King N."/>
            <person name="Westbrook M.J."/>
            <person name="Young S.L."/>
            <person name="Kuo A."/>
            <person name="Abedin M."/>
            <person name="Chapman J."/>
            <person name="Fairclough S."/>
            <person name="Hellsten U."/>
            <person name="Isogai Y."/>
            <person name="Letunic I."/>
            <person name="Marr M."/>
            <person name="Pincus D."/>
            <person name="Putnam N."/>
            <person name="Rokas A."/>
            <person name="Wright K.J."/>
            <person name="Zuzow R."/>
            <person name="Dirks W."/>
            <person name="Good M."/>
            <person name="Goodstein D."/>
            <person name="Lemons D."/>
            <person name="Li W."/>
            <person name="Lyons J.B."/>
            <person name="Morris A."/>
            <person name="Nichols S."/>
            <person name="Richter D.J."/>
            <person name="Salamov A."/>
            <person name="Bork P."/>
            <person name="Lim W.A."/>
            <person name="Manning G."/>
            <person name="Miller W.T."/>
            <person name="McGinnis W."/>
            <person name="Shapiro H."/>
            <person name="Tjian R."/>
            <person name="Grigoriev I.V."/>
            <person name="Rokhsar D."/>
        </authorList>
    </citation>
    <scope>NUCLEOTIDE SEQUENCE [LARGE SCALE GENOMIC DNA]</scope>
    <source>
        <strain evidence="3">MX1 / ATCC 50154</strain>
    </source>
</reference>
<accession>A9UU06</accession>
<dbReference type="KEGG" id="mbr:MONBRDRAFT_6482"/>
<dbReference type="Proteomes" id="UP000001357">
    <property type="component" value="Unassembled WGS sequence"/>
</dbReference>
<feature type="region of interest" description="Disordered" evidence="1">
    <location>
        <begin position="118"/>
        <end position="150"/>
    </location>
</feature>
<evidence type="ECO:0000313" key="2">
    <source>
        <dbReference type="EMBL" id="EDQ91585.1"/>
    </source>
</evidence>
<keyword evidence="3" id="KW-1185">Reference proteome</keyword>
<gene>
    <name evidence="2" type="ORF">MONBRDRAFT_6482</name>
</gene>
<feature type="region of interest" description="Disordered" evidence="1">
    <location>
        <begin position="55"/>
        <end position="79"/>
    </location>
</feature>
<protein>
    <submittedName>
        <fullName evidence="2">Uncharacterized protein</fullName>
    </submittedName>
</protein>
<organism evidence="2 3">
    <name type="scientific">Monosiga brevicollis</name>
    <name type="common">Choanoflagellate</name>
    <dbReference type="NCBI Taxonomy" id="81824"/>
    <lineage>
        <taxon>Eukaryota</taxon>
        <taxon>Choanoflagellata</taxon>
        <taxon>Craspedida</taxon>
        <taxon>Salpingoecidae</taxon>
        <taxon>Monosiga</taxon>
    </lineage>
</organism>